<accession>A0AAJ6NYB6</accession>
<dbReference type="InterPro" id="IPR001296">
    <property type="entry name" value="Glyco_trans_1"/>
</dbReference>
<dbReference type="SUPFAM" id="SSF53756">
    <property type="entry name" value="UDP-Glycosyltransferase/glycogen phosphorylase"/>
    <property type="match status" value="1"/>
</dbReference>
<dbReference type="Pfam" id="PF13439">
    <property type="entry name" value="Glyco_transf_4"/>
    <property type="match status" value="1"/>
</dbReference>
<dbReference type="GO" id="GO:0016757">
    <property type="term" value="F:glycosyltransferase activity"/>
    <property type="evidence" value="ECO:0007669"/>
    <property type="project" value="UniProtKB-KW"/>
</dbReference>
<gene>
    <name evidence="3" type="ORF">QI031_31050</name>
</gene>
<keyword evidence="4" id="KW-1185">Reference proteome</keyword>
<protein>
    <submittedName>
        <fullName evidence="3">Glycosyltransferase</fullName>
        <ecNumber evidence="3">2.4.-.-</ecNumber>
    </submittedName>
</protein>
<feature type="domain" description="Glycosyltransferase subfamily 4-like N-terminal" evidence="2">
    <location>
        <begin position="14"/>
        <end position="153"/>
    </location>
</feature>
<sequence length="376" mass="41821">MMKVLHIYAGNLFGGVETLLVTLAKERSLCMQMQPYFALCFAGRLTNELRSWNANIQQLGNVRISHPWTVWRARLQLQQLLRREQFDVVICHSCWSQAIFGSVVKANNLPLIFWCHDVPNGQHFLEQWAKRVSPDLVIANSRYTQAAVPKLYPKINCETLYLPVACADIGNDASIRHTVRAELNTSDDAIVIIQASRLEPWKGQRVLLSALAQLRHIPGWVCWLTGGVQRPHEAEYLQELKVQVQQLGIGDRVLFLGQRHDVPRLLAAADIHCQPNTSAEPFGIAFVEALYAALPIVTTAIGGAAEIVDNSCGRLVAPNDINILSEVLGSLIANPSERATLAAGGKSRAEYLCNPVKQLTQLYNLLCEVVEHKVLV</sequence>
<dbReference type="Proteomes" id="UP001223520">
    <property type="component" value="Plasmid unnamed1"/>
</dbReference>
<name>A0AAJ6NYB6_9CYAN</name>
<dbReference type="RefSeq" id="WP_281486201.1">
    <property type="nucleotide sequence ID" value="NZ_CP124544.1"/>
</dbReference>
<dbReference type="AlphaFoldDB" id="A0AAJ6NYB6"/>
<keyword evidence="3" id="KW-0328">Glycosyltransferase</keyword>
<reference evidence="3 4" key="1">
    <citation type="journal article" date="2023" name="Limnol Oceanogr Lett">
        <title>Environmental adaptations by the intertidal Antarctic cyanobacterium Halotia branconii CENA392 as revealed using long-read genome sequencing.</title>
        <authorList>
            <person name="Dextro R.B."/>
            <person name="Delbaje E."/>
            <person name="Freitas P.N.N."/>
            <person name="Geraldes V."/>
            <person name="Pinto E."/>
            <person name="Long P.F."/>
            <person name="Fiore M.F."/>
        </authorList>
    </citation>
    <scope>NUCLEOTIDE SEQUENCE [LARGE SCALE GENOMIC DNA]</scope>
    <source>
        <strain evidence="3 4">CENA392</strain>
        <plasmid evidence="3 4">unnamed1</plasmid>
    </source>
</reference>
<dbReference type="InterPro" id="IPR028098">
    <property type="entry name" value="Glyco_trans_4-like_N"/>
</dbReference>
<dbReference type="CDD" id="cd03811">
    <property type="entry name" value="GT4_GT28_WabH-like"/>
    <property type="match status" value="1"/>
</dbReference>
<keyword evidence="3" id="KW-0808">Transferase</keyword>
<geneLocation type="plasmid" evidence="3 4">
    <name>unnamed1</name>
</geneLocation>
<evidence type="ECO:0000259" key="1">
    <source>
        <dbReference type="Pfam" id="PF00534"/>
    </source>
</evidence>
<evidence type="ECO:0000259" key="2">
    <source>
        <dbReference type="Pfam" id="PF13439"/>
    </source>
</evidence>
<dbReference type="EMBL" id="CP124544">
    <property type="protein sequence ID" value="WGV28999.1"/>
    <property type="molecule type" value="Genomic_DNA"/>
</dbReference>
<dbReference type="KEGG" id="hbq:QI031_31050"/>
<evidence type="ECO:0000313" key="4">
    <source>
        <dbReference type="Proteomes" id="UP001223520"/>
    </source>
</evidence>
<keyword evidence="3" id="KW-0614">Plasmid</keyword>
<feature type="domain" description="Glycosyl transferase family 1" evidence="1">
    <location>
        <begin position="178"/>
        <end position="346"/>
    </location>
</feature>
<evidence type="ECO:0000313" key="3">
    <source>
        <dbReference type="EMBL" id="WGV28999.1"/>
    </source>
</evidence>
<dbReference type="EC" id="2.4.-.-" evidence="3"/>
<proteinExistence type="predicted"/>
<dbReference type="Pfam" id="PF00534">
    <property type="entry name" value="Glycos_transf_1"/>
    <property type="match status" value="1"/>
</dbReference>
<dbReference type="PANTHER" id="PTHR12526">
    <property type="entry name" value="GLYCOSYLTRANSFERASE"/>
    <property type="match status" value="1"/>
</dbReference>
<organism evidence="3 4">
    <name type="scientific">Halotia branconii CENA392</name>
    <dbReference type="NCBI Taxonomy" id="1539056"/>
    <lineage>
        <taxon>Bacteria</taxon>
        <taxon>Bacillati</taxon>
        <taxon>Cyanobacteriota</taxon>
        <taxon>Cyanophyceae</taxon>
        <taxon>Nostocales</taxon>
        <taxon>Nodulariaceae</taxon>
        <taxon>Halotia</taxon>
    </lineage>
</organism>
<dbReference type="Gene3D" id="3.40.50.2000">
    <property type="entry name" value="Glycogen Phosphorylase B"/>
    <property type="match status" value="2"/>
</dbReference>